<evidence type="ECO:0000256" key="1">
    <source>
        <dbReference type="ARBA" id="ARBA00004167"/>
    </source>
</evidence>
<dbReference type="AlphaFoldDB" id="A0A6G7YR80"/>
<feature type="region of interest" description="Disordered" evidence="9">
    <location>
        <begin position="82"/>
        <end position="122"/>
    </location>
</feature>
<evidence type="ECO:0000313" key="11">
    <source>
        <dbReference type="Proteomes" id="UP000503222"/>
    </source>
</evidence>
<evidence type="ECO:0000256" key="3">
    <source>
        <dbReference type="ARBA" id="ARBA00022475"/>
    </source>
</evidence>
<keyword evidence="4" id="KW-0812">Transmembrane</keyword>
<evidence type="ECO:0000256" key="7">
    <source>
        <dbReference type="ARBA" id="ARBA00023010"/>
    </source>
</evidence>
<evidence type="ECO:0000256" key="9">
    <source>
        <dbReference type="SAM" id="MobiDB-lite"/>
    </source>
</evidence>
<dbReference type="Gene3D" id="1.20.5.3310">
    <property type="match status" value="1"/>
</dbReference>
<keyword evidence="8" id="KW-0472">Membrane</keyword>
<dbReference type="GO" id="GO:0043953">
    <property type="term" value="P:protein transport by the Tat complex"/>
    <property type="evidence" value="ECO:0007669"/>
    <property type="project" value="InterPro"/>
</dbReference>
<dbReference type="Proteomes" id="UP000503222">
    <property type="component" value="Chromosome"/>
</dbReference>
<dbReference type="PANTHER" id="PTHR33162">
    <property type="entry name" value="SEC-INDEPENDENT PROTEIN TRANSLOCASE PROTEIN TATA, CHLOROPLASTIC"/>
    <property type="match status" value="1"/>
</dbReference>
<name>A0A6G7YR80_9SPHN</name>
<evidence type="ECO:0000256" key="6">
    <source>
        <dbReference type="ARBA" id="ARBA00022989"/>
    </source>
</evidence>
<keyword evidence="7" id="KW-0811">Translocation</keyword>
<feature type="compositionally biased region" description="Basic and acidic residues" evidence="9">
    <location>
        <begin position="109"/>
        <end position="122"/>
    </location>
</feature>
<dbReference type="InterPro" id="IPR003369">
    <property type="entry name" value="TatA/B/E"/>
</dbReference>
<dbReference type="Pfam" id="PF02416">
    <property type="entry name" value="TatA_B_E"/>
    <property type="match status" value="1"/>
</dbReference>
<protein>
    <submittedName>
        <fullName evidence="10">Twin-arginine translocase subunit TatB</fullName>
    </submittedName>
</protein>
<organism evidence="10 11">
    <name type="scientific">Sphingomonas piscis</name>
    <dbReference type="NCBI Taxonomy" id="2714943"/>
    <lineage>
        <taxon>Bacteria</taxon>
        <taxon>Pseudomonadati</taxon>
        <taxon>Pseudomonadota</taxon>
        <taxon>Alphaproteobacteria</taxon>
        <taxon>Sphingomonadales</taxon>
        <taxon>Sphingomonadaceae</taxon>
        <taxon>Sphingomonas</taxon>
    </lineage>
</organism>
<dbReference type="EMBL" id="CP049869">
    <property type="protein sequence ID" value="QIK79241.1"/>
    <property type="molecule type" value="Genomic_DNA"/>
</dbReference>
<accession>A0A6G7YR80</accession>
<dbReference type="KEGG" id="spii:G7077_10360"/>
<evidence type="ECO:0000256" key="4">
    <source>
        <dbReference type="ARBA" id="ARBA00022692"/>
    </source>
</evidence>
<proteinExistence type="predicted"/>
<comment type="subcellular location">
    <subcellularLocation>
        <location evidence="1">Membrane</location>
        <topology evidence="1">Single-pass membrane protein</topology>
    </subcellularLocation>
</comment>
<keyword evidence="11" id="KW-1185">Reference proteome</keyword>
<sequence>MFGIDSSELLVVAVLALLFIGPKELPRVLMTVGRWVGQVRGYARHFTSGIENVIREAELEEMERRWREENERIMREFPALEAPVVTGQDLPPPAAEGGLTEPQTEDATPDQRHLPPEQRELP</sequence>
<dbReference type="PANTHER" id="PTHR33162:SF1">
    <property type="entry name" value="SEC-INDEPENDENT PROTEIN TRANSLOCASE PROTEIN TATA, CHLOROPLASTIC"/>
    <property type="match status" value="1"/>
</dbReference>
<dbReference type="GO" id="GO:0008320">
    <property type="term" value="F:protein transmembrane transporter activity"/>
    <property type="evidence" value="ECO:0007669"/>
    <property type="project" value="InterPro"/>
</dbReference>
<reference evidence="10 11" key="1">
    <citation type="submission" date="2020-03" db="EMBL/GenBank/DDBJ databases">
        <title>Sphingomonas sp. nov., isolated from fish.</title>
        <authorList>
            <person name="Hyun D.-W."/>
            <person name="Bae J.-W."/>
        </authorList>
    </citation>
    <scope>NUCLEOTIDE SEQUENCE [LARGE SCALE GENOMIC DNA]</scope>
    <source>
        <strain evidence="10 11">HDW15B</strain>
    </source>
</reference>
<keyword evidence="6" id="KW-1133">Transmembrane helix</keyword>
<gene>
    <name evidence="10" type="primary">tatB</name>
    <name evidence="10" type="ORF">G7077_10360</name>
</gene>
<keyword evidence="5" id="KW-0653">Protein transport</keyword>
<evidence type="ECO:0000256" key="5">
    <source>
        <dbReference type="ARBA" id="ARBA00022927"/>
    </source>
</evidence>
<keyword evidence="2" id="KW-0813">Transport</keyword>
<evidence type="ECO:0000256" key="8">
    <source>
        <dbReference type="ARBA" id="ARBA00023136"/>
    </source>
</evidence>
<evidence type="ECO:0000313" key="10">
    <source>
        <dbReference type="EMBL" id="QIK79241.1"/>
    </source>
</evidence>
<dbReference type="NCBIfam" id="TIGR01410">
    <property type="entry name" value="tatB"/>
    <property type="match status" value="1"/>
</dbReference>
<evidence type="ECO:0000256" key="2">
    <source>
        <dbReference type="ARBA" id="ARBA00022448"/>
    </source>
</evidence>
<keyword evidence="3" id="KW-1003">Cell membrane</keyword>
<dbReference type="InterPro" id="IPR018448">
    <property type="entry name" value="TatB"/>
</dbReference>
<dbReference type="PRINTS" id="PR01506">
    <property type="entry name" value="TATBPROTEIN"/>
</dbReference>
<dbReference type="RefSeq" id="WP_166411632.1">
    <property type="nucleotide sequence ID" value="NZ_CP049869.1"/>
</dbReference>
<dbReference type="GO" id="GO:0016020">
    <property type="term" value="C:membrane"/>
    <property type="evidence" value="ECO:0007669"/>
    <property type="project" value="UniProtKB-SubCell"/>
</dbReference>